<comment type="caution">
    <text evidence="10">The sequence shown here is derived from an EMBL/GenBank/DDBJ whole genome shotgun (WGS) entry which is preliminary data.</text>
</comment>
<dbReference type="InterPro" id="IPR029052">
    <property type="entry name" value="Metallo-depent_PP-like"/>
</dbReference>
<evidence type="ECO:0000256" key="5">
    <source>
        <dbReference type="ARBA" id="ARBA00022801"/>
    </source>
</evidence>
<evidence type="ECO:0000256" key="3">
    <source>
        <dbReference type="ARBA" id="ARBA00013365"/>
    </source>
</evidence>
<keyword evidence="7" id="KW-0233">DNA recombination</keyword>
<feature type="domain" description="Calcineurin-like phosphoesterase" evidence="8">
    <location>
        <begin position="1"/>
        <end position="232"/>
    </location>
</feature>
<evidence type="ECO:0000256" key="4">
    <source>
        <dbReference type="ARBA" id="ARBA00022722"/>
    </source>
</evidence>
<dbReference type="Proteomes" id="UP000250919">
    <property type="component" value="Unassembled WGS sequence"/>
</dbReference>
<comment type="function">
    <text evidence="7">SbcCD cleaves DNA hairpin structures. These structures can inhibit DNA replication and are intermediates in certain DNA recombination reactions. The complex acts as a 3'-&gt;5' double strand exonuclease that can open hairpins. It also has a 5' single-strand endonuclease activity.</text>
</comment>
<dbReference type="NCBIfam" id="NF008206">
    <property type="entry name" value="PRK10966.1"/>
    <property type="match status" value="1"/>
</dbReference>
<evidence type="ECO:0000256" key="1">
    <source>
        <dbReference type="ARBA" id="ARBA00010555"/>
    </source>
</evidence>
<dbReference type="InterPro" id="IPR050535">
    <property type="entry name" value="DNA_Repair-Maintenance_Comp"/>
</dbReference>
<comment type="subunit">
    <text evidence="2 7">Heterodimer of SbcC and SbcD.</text>
</comment>
<feature type="domain" description="Nuclease SbcCD subunit D C-terminal" evidence="9">
    <location>
        <begin position="282"/>
        <end position="378"/>
    </location>
</feature>
<keyword evidence="7" id="KW-0235">DNA replication</keyword>
<proteinExistence type="inferred from homology"/>
<dbReference type="InterPro" id="IPR004843">
    <property type="entry name" value="Calcineurin-like_PHP"/>
</dbReference>
<evidence type="ECO:0000256" key="7">
    <source>
        <dbReference type="RuleBase" id="RU363069"/>
    </source>
</evidence>
<dbReference type="InterPro" id="IPR004593">
    <property type="entry name" value="SbcD"/>
</dbReference>
<dbReference type="InterPro" id="IPR041796">
    <property type="entry name" value="Mre11_N"/>
</dbReference>
<sequence>MRIIHTSDWHLGQYFFTKSRAAEHQHFLRWLIKQIEHYQVDALIVAGDVFDTGSPPSYARELYNRFVVELQPTGCQLISLGGNHDSVATLNESKELLSCLNTTVIAHAEKDQQKQIKVLTAKQGNTGAILCAVPFLRPRDIMISQAGQSGEQKQLVLQEAIAEHYHRLYQRACELRDELNLPLPIIATGHLTTVGATVTNSVRDIYIGTLDAFPAQAFPPVDYIALGHIHRPQIVAKSEHIRYSGSPIPLSFDEVGQEKSVCLVEFTQDKLESIKLLPIPQYQPMQLIKGNLQHIEQQLQTFNDYQGEQPVWLDIEVATQDYLHDIQKRIRSMVAELPVEVILLRRSKTQQQNRLAQENRETLTELSVNEVFARRLAQSALEDEEHKKRLTTLFEQTLNDIYQAKNKEEQA</sequence>
<dbReference type="Pfam" id="PF00149">
    <property type="entry name" value="Metallophos"/>
    <property type="match status" value="1"/>
</dbReference>
<evidence type="ECO:0000256" key="2">
    <source>
        <dbReference type="ARBA" id="ARBA00011322"/>
    </source>
</evidence>
<dbReference type="CDD" id="cd00840">
    <property type="entry name" value="MPP_Mre11_N"/>
    <property type="match status" value="1"/>
</dbReference>
<dbReference type="GO" id="GO:0004519">
    <property type="term" value="F:endonuclease activity"/>
    <property type="evidence" value="ECO:0007669"/>
    <property type="project" value="UniProtKB-KW"/>
</dbReference>
<organism evidence="10 11">
    <name type="scientific">Photorhabdus bodei</name>
    <dbReference type="NCBI Taxonomy" id="2029681"/>
    <lineage>
        <taxon>Bacteria</taxon>
        <taxon>Pseudomonadati</taxon>
        <taxon>Pseudomonadota</taxon>
        <taxon>Gammaproteobacteria</taxon>
        <taxon>Enterobacterales</taxon>
        <taxon>Morganellaceae</taxon>
        <taxon>Photorhabdus</taxon>
    </lineage>
</organism>
<dbReference type="PANTHER" id="PTHR30337">
    <property type="entry name" value="COMPONENT OF ATP-DEPENDENT DSDNA EXONUCLEASE"/>
    <property type="match status" value="1"/>
</dbReference>
<dbReference type="Gene3D" id="3.60.21.10">
    <property type="match status" value="1"/>
</dbReference>
<dbReference type="Gene3D" id="3.30.160.720">
    <property type="match status" value="1"/>
</dbReference>
<accession>A0A329XAN1</accession>
<dbReference type="GO" id="GO:0006260">
    <property type="term" value="P:DNA replication"/>
    <property type="evidence" value="ECO:0007669"/>
    <property type="project" value="UniProtKB-KW"/>
</dbReference>
<reference evidence="10 11" key="1">
    <citation type="journal article" date="2018" name="Int. J. Syst. Evol. Microbiol.">
        <title>Whole-genome-based revisit of Photorhabdus phylogeny: proposal for the elevation of most Photorhabdus subspecies to the species level and description of one novel species Photorhabdus bodei sp. nov., and one novel subspecies Photorhabdus laumondii subsp. clarkei subsp. nov.</title>
        <authorList>
            <person name="Machado R.A.R."/>
            <person name="Wuthrich D."/>
            <person name="Kuhnert P."/>
            <person name="Arce C.C.M."/>
            <person name="Thonen L."/>
            <person name="Ruiz C."/>
            <person name="Zhang X."/>
            <person name="Robert C.A.M."/>
            <person name="Karimi J."/>
            <person name="Kamali S."/>
            <person name="Ma J."/>
            <person name="Bruggmann R."/>
            <person name="Erb M."/>
        </authorList>
    </citation>
    <scope>NUCLEOTIDE SEQUENCE [LARGE SCALE GENOMIC DNA]</scope>
    <source>
        <strain evidence="10 11">LJ24-63</strain>
    </source>
</reference>
<dbReference type="SUPFAM" id="SSF56300">
    <property type="entry name" value="Metallo-dependent phosphatases"/>
    <property type="match status" value="1"/>
</dbReference>
<dbReference type="EMBL" id="NSCM01000005">
    <property type="protein sequence ID" value="RAX13666.1"/>
    <property type="molecule type" value="Genomic_DNA"/>
</dbReference>
<name>A0A329XAN1_9GAMM</name>
<dbReference type="NCBIfam" id="TIGR00619">
    <property type="entry name" value="sbcd"/>
    <property type="match status" value="1"/>
</dbReference>
<dbReference type="Pfam" id="PF12320">
    <property type="entry name" value="SbcD_C"/>
    <property type="match status" value="1"/>
</dbReference>
<gene>
    <name evidence="7" type="primary">sbcD</name>
    <name evidence="10" type="ORF">CKY02_06025</name>
</gene>
<dbReference type="AlphaFoldDB" id="A0A329XAN1"/>
<evidence type="ECO:0000259" key="8">
    <source>
        <dbReference type="Pfam" id="PF00149"/>
    </source>
</evidence>
<protein>
    <recommendedName>
        <fullName evidence="3 7">Nuclease SbcCD subunit D</fullName>
    </recommendedName>
</protein>
<keyword evidence="5 7" id="KW-0378">Hydrolase</keyword>
<evidence type="ECO:0000256" key="6">
    <source>
        <dbReference type="ARBA" id="ARBA00022839"/>
    </source>
</evidence>
<keyword evidence="7" id="KW-0255">Endonuclease</keyword>
<evidence type="ECO:0000313" key="10">
    <source>
        <dbReference type="EMBL" id="RAX13666.1"/>
    </source>
</evidence>
<dbReference type="PANTHER" id="PTHR30337:SF0">
    <property type="entry name" value="NUCLEASE SBCCD SUBUNIT D"/>
    <property type="match status" value="1"/>
</dbReference>
<dbReference type="GO" id="GO:0008408">
    <property type="term" value="F:3'-5' exonuclease activity"/>
    <property type="evidence" value="ECO:0007669"/>
    <property type="project" value="InterPro"/>
</dbReference>
<keyword evidence="4 7" id="KW-0540">Nuclease</keyword>
<dbReference type="GO" id="GO:0006310">
    <property type="term" value="P:DNA recombination"/>
    <property type="evidence" value="ECO:0007669"/>
    <property type="project" value="UniProtKB-KW"/>
</dbReference>
<evidence type="ECO:0000259" key="9">
    <source>
        <dbReference type="Pfam" id="PF12320"/>
    </source>
</evidence>
<evidence type="ECO:0000313" key="11">
    <source>
        <dbReference type="Proteomes" id="UP000250919"/>
    </source>
</evidence>
<dbReference type="InterPro" id="IPR026843">
    <property type="entry name" value="SbcD_C"/>
</dbReference>
<keyword evidence="6 7" id="KW-0269">Exonuclease</keyword>
<comment type="similarity">
    <text evidence="1 7">Belongs to the SbcD family.</text>
</comment>
<dbReference type="RefSeq" id="WP_112894593.1">
    <property type="nucleotide sequence ID" value="NZ_CAWNYH010000005.1"/>
</dbReference>
<dbReference type="GeneID" id="88805453"/>